<name>A0A5E6XDC0_PSEFL</name>
<dbReference type="AlphaFoldDB" id="A0A5E6XDC0"/>
<dbReference type="PANTHER" id="PTHR33840">
    <property type="match status" value="1"/>
</dbReference>
<dbReference type="Proteomes" id="UP000327167">
    <property type="component" value="Unassembled WGS sequence"/>
</dbReference>
<organism evidence="1 2">
    <name type="scientific">Pseudomonas fluorescens</name>
    <dbReference type="NCBI Taxonomy" id="294"/>
    <lineage>
        <taxon>Bacteria</taxon>
        <taxon>Pseudomonadati</taxon>
        <taxon>Pseudomonadota</taxon>
        <taxon>Gammaproteobacteria</taxon>
        <taxon>Pseudomonadales</taxon>
        <taxon>Pseudomonadaceae</taxon>
        <taxon>Pseudomonas</taxon>
    </lineage>
</organism>
<dbReference type="EMBL" id="CABVHJ010000024">
    <property type="protein sequence ID" value="VVN38794.1"/>
    <property type="molecule type" value="Genomic_DNA"/>
</dbReference>
<reference evidence="1 2" key="1">
    <citation type="submission" date="2019-09" db="EMBL/GenBank/DDBJ databases">
        <authorList>
            <person name="Chandra G."/>
            <person name="Truman W A."/>
        </authorList>
    </citation>
    <scope>NUCLEOTIDE SEQUENCE [LARGE SCALE GENOMIC DNA]</scope>
    <source>
        <strain evidence="1">PS655</strain>
    </source>
</reference>
<proteinExistence type="predicted"/>
<evidence type="ECO:0000313" key="1">
    <source>
        <dbReference type="EMBL" id="VVN38794.1"/>
    </source>
</evidence>
<protein>
    <submittedName>
        <fullName evidence="1">Uncharacterized protein</fullName>
    </submittedName>
</protein>
<evidence type="ECO:0000313" key="2">
    <source>
        <dbReference type="Proteomes" id="UP000327167"/>
    </source>
</evidence>
<sequence>MNGYVPNPPKNYRYEEAKPVDIHAQRWAEYEKHGKEPAREPEKIGIALRIGVFFDGTGNNANNTAAGLLCGAQHPIAPEDIPASCQPYMKDPDSSYANSTTNVQKLSELYFAPQRAEGDSLQKQAFRMIYIEGIGTESGKKDSTLGGGTGRGDTGVAGRVQLSFAEIKTRIKDVLDNNPNSEITSLTFDAFGFSRGAAAARHFANEVVRGKQGPLGEVLRSNANALSRTFIEEYKSSINMGFIGLFDTVPSIAGWSNLGDIKSPIATGIKLYLDRRFFTDVVQLSARDEYRANFALSRVKADHLEITLPGVHSDIGGGYRDEVEECVLVSPMQTLEVSQFTDVSTTSIYRDAVTVKAQWLAKGWPEEMLEIVTPDALPLPIDRQDRLSPRMKRVYAAVQLKRPVSGLLSRVYLRVMHRLAKEKGARFQDIPDTPELAVPAELQALCDRFLAGSYDTSIQEDQLLKLKYIHMSANWNHPLGRRDGSGVHAVYINAPTPDSIRVQHPHVADWKLW</sequence>
<dbReference type="PANTHER" id="PTHR33840:SF1">
    <property type="entry name" value="TLE1 PHOSPHOLIPASE DOMAIN-CONTAINING PROTEIN"/>
    <property type="match status" value="1"/>
</dbReference>
<accession>A0A5E6XDC0</accession>
<dbReference type="RefSeq" id="WP_150652481.1">
    <property type="nucleotide sequence ID" value="NZ_CABVHJ010000024.1"/>
</dbReference>
<gene>
    <name evidence="1" type="ORF">PS655_05308</name>
</gene>